<dbReference type="PANTHER" id="PTHR36512">
    <property type="entry name" value="D-AMINOPEPTIDASE"/>
    <property type="match status" value="1"/>
</dbReference>
<evidence type="ECO:0000256" key="1">
    <source>
        <dbReference type="ARBA" id="ARBA00007068"/>
    </source>
</evidence>
<accession>A0ABT3X4I2</accession>
<dbReference type="Gene3D" id="3.60.70.12">
    <property type="entry name" value="L-amino peptidase D-ALA esterase/amidase"/>
    <property type="match status" value="1"/>
</dbReference>
<organism evidence="2 3">
    <name type="scientific">Tumebacillus lacus</name>
    <dbReference type="NCBI Taxonomy" id="2995335"/>
    <lineage>
        <taxon>Bacteria</taxon>
        <taxon>Bacillati</taxon>
        <taxon>Bacillota</taxon>
        <taxon>Bacilli</taxon>
        <taxon>Bacillales</taxon>
        <taxon>Alicyclobacillaceae</taxon>
        <taxon>Tumebacillus</taxon>
    </lineage>
</organism>
<dbReference type="Pfam" id="PF03576">
    <property type="entry name" value="Peptidase_S58"/>
    <property type="match status" value="1"/>
</dbReference>
<dbReference type="SUPFAM" id="SSF56266">
    <property type="entry name" value="DmpA/ArgJ-like"/>
    <property type="match status" value="1"/>
</dbReference>
<evidence type="ECO:0000313" key="2">
    <source>
        <dbReference type="EMBL" id="MCX7570878.1"/>
    </source>
</evidence>
<dbReference type="Proteomes" id="UP001208017">
    <property type="component" value="Unassembled WGS sequence"/>
</dbReference>
<evidence type="ECO:0000313" key="3">
    <source>
        <dbReference type="Proteomes" id="UP001208017"/>
    </source>
</evidence>
<proteinExistence type="inferred from homology"/>
<keyword evidence="3" id="KW-1185">Reference proteome</keyword>
<dbReference type="CDD" id="cd02253">
    <property type="entry name" value="DmpA"/>
    <property type="match status" value="1"/>
</dbReference>
<reference evidence="2 3" key="1">
    <citation type="submission" date="2022-11" db="EMBL/GenBank/DDBJ databases">
        <title>Study of microbial diversity in lake waters.</title>
        <authorList>
            <person name="Zhang J."/>
        </authorList>
    </citation>
    <scope>NUCLEOTIDE SEQUENCE [LARGE SCALE GENOMIC DNA]</scope>
    <source>
        <strain evidence="2 3">DT12</strain>
    </source>
</reference>
<sequence length="353" mass="37972">MTDQKRLRDYEIPIGTLPTGARNAITDVPGVRVGHVTLDDGPVKTGVTAILPHGDNVFREKVLAAYHVINGFGKSTGLVQIEELGTIETPILLTNTLSVGTVSEALVRYKLARNEDIGIAAGTVNPLVLECNDGYLNDIRGLHVRAEHVFTAIANASEDVAEGAVGAGTGMSCYQLKGGIGTSSRVISIAEKDYTVGVLVLSNFGRLDDLRIDGQPVGRRIIEHREQATRPEPDKGSIILIVATDLPVSERQLKRLAKRTEVGLVRTGSYIGHGSGDIAVCFSTAQRMQHEGVAVHPLHMLDDSHLDPAFRAVAESTEEAILNSMIAAHTTVGRDGHVRESLRGYLDRGQEKQ</sequence>
<protein>
    <submittedName>
        <fullName evidence="2">P1 family peptidase</fullName>
    </submittedName>
</protein>
<name>A0ABT3X4I2_9BACL</name>
<dbReference type="InterPro" id="IPR016117">
    <property type="entry name" value="ArgJ-like_dom_sf"/>
</dbReference>
<dbReference type="EMBL" id="JAPMLT010000007">
    <property type="protein sequence ID" value="MCX7570878.1"/>
    <property type="molecule type" value="Genomic_DNA"/>
</dbReference>
<comment type="caution">
    <text evidence="2">The sequence shown here is derived from an EMBL/GenBank/DDBJ whole genome shotgun (WGS) entry which is preliminary data.</text>
</comment>
<comment type="similarity">
    <text evidence="1">Belongs to the peptidase S58 family.</text>
</comment>
<dbReference type="PANTHER" id="PTHR36512:SF3">
    <property type="entry name" value="BLR5678 PROTEIN"/>
    <property type="match status" value="1"/>
</dbReference>
<dbReference type="RefSeq" id="WP_267152125.1">
    <property type="nucleotide sequence ID" value="NZ_JAPMLT010000007.1"/>
</dbReference>
<dbReference type="InterPro" id="IPR005321">
    <property type="entry name" value="Peptidase_S58_DmpA"/>
</dbReference>
<gene>
    <name evidence="2" type="ORF">OS242_13015</name>
</gene>